<keyword evidence="2" id="KW-1185">Reference proteome</keyword>
<gene>
    <name evidence="1" type="ORF">EG849_01585</name>
</gene>
<comment type="caution">
    <text evidence="1">The sequence shown here is derived from an EMBL/GenBank/DDBJ whole genome shotgun (WGS) entry which is preliminary data.</text>
</comment>
<reference evidence="1 2" key="1">
    <citation type="submission" date="2018-11" db="EMBL/GenBank/DDBJ databases">
        <title>Flavobacterium sp. nov., YIM 102600 draft genome.</title>
        <authorList>
            <person name="Li G."/>
            <person name="Jiang Y."/>
        </authorList>
    </citation>
    <scope>NUCLEOTIDE SEQUENCE [LARGE SCALE GENOMIC DNA]</scope>
    <source>
        <strain evidence="1 2">YIM 102600</strain>
    </source>
</reference>
<evidence type="ECO:0000313" key="2">
    <source>
        <dbReference type="Proteomes" id="UP000271937"/>
    </source>
</evidence>
<sequence length="106" mass="12230">MDIEKLLQELRKNLIAVLGEKYKEFKPEIQKDVNDFLDKSREKLERWSLLLVAGSLTEEEFAWLLKSQQDLVTLKSLQGAGLSKIKLNNLKNTLFKTVLQTVLLSI</sequence>
<dbReference type="AlphaFoldDB" id="A0A3P3WJ87"/>
<name>A0A3P3WJ87_9FLAO</name>
<dbReference type="RefSeq" id="WP_125011331.1">
    <property type="nucleotide sequence ID" value="NZ_RQVR01000001.1"/>
</dbReference>
<protein>
    <submittedName>
        <fullName evidence="1">Uncharacterized protein</fullName>
    </submittedName>
</protein>
<organism evidence="1 2">
    <name type="scientific">Flavobacterium macacae</name>
    <dbReference type="NCBI Taxonomy" id="2488993"/>
    <lineage>
        <taxon>Bacteria</taxon>
        <taxon>Pseudomonadati</taxon>
        <taxon>Bacteroidota</taxon>
        <taxon>Flavobacteriia</taxon>
        <taxon>Flavobacteriales</taxon>
        <taxon>Flavobacteriaceae</taxon>
        <taxon>Flavobacterium</taxon>
    </lineage>
</organism>
<evidence type="ECO:0000313" key="1">
    <source>
        <dbReference type="EMBL" id="RRJ94189.1"/>
    </source>
</evidence>
<accession>A0A3P3WJ87</accession>
<dbReference type="Proteomes" id="UP000271937">
    <property type="component" value="Unassembled WGS sequence"/>
</dbReference>
<dbReference type="OrthoDB" id="1443327at2"/>
<dbReference type="EMBL" id="RQVR01000001">
    <property type="protein sequence ID" value="RRJ94189.1"/>
    <property type="molecule type" value="Genomic_DNA"/>
</dbReference>
<proteinExistence type="predicted"/>